<evidence type="ECO:0000259" key="8">
    <source>
        <dbReference type="PROSITE" id="PS50850"/>
    </source>
</evidence>
<evidence type="ECO:0000256" key="4">
    <source>
        <dbReference type="ARBA" id="ARBA00022692"/>
    </source>
</evidence>
<dbReference type="PROSITE" id="PS50850">
    <property type="entry name" value="MFS"/>
    <property type="match status" value="1"/>
</dbReference>
<gene>
    <name evidence="9" type="ORF">OS242_17685</name>
</gene>
<feature type="transmembrane region" description="Helical" evidence="7">
    <location>
        <begin position="213"/>
        <end position="234"/>
    </location>
</feature>
<keyword evidence="5 7" id="KW-1133">Transmembrane helix</keyword>
<accession>A0ABT3X716</accession>
<dbReference type="InterPro" id="IPR011701">
    <property type="entry name" value="MFS"/>
</dbReference>
<evidence type="ECO:0000256" key="6">
    <source>
        <dbReference type="ARBA" id="ARBA00023136"/>
    </source>
</evidence>
<evidence type="ECO:0000313" key="9">
    <source>
        <dbReference type="EMBL" id="MCX7571778.1"/>
    </source>
</evidence>
<keyword evidence="3" id="KW-1003">Cell membrane</keyword>
<keyword evidence="4 7" id="KW-0812">Transmembrane</keyword>
<proteinExistence type="predicted"/>
<evidence type="ECO:0000256" key="3">
    <source>
        <dbReference type="ARBA" id="ARBA00022475"/>
    </source>
</evidence>
<evidence type="ECO:0000256" key="2">
    <source>
        <dbReference type="ARBA" id="ARBA00022448"/>
    </source>
</evidence>
<feature type="transmembrane region" description="Helical" evidence="7">
    <location>
        <begin position="136"/>
        <end position="154"/>
    </location>
</feature>
<dbReference type="Gene3D" id="1.20.1250.20">
    <property type="entry name" value="MFS general substrate transporter like domains"/>
    <property type="match status" value="2"/>
</dbReference>
<evidence type="ECO:0000256" key="7">
    <source>
        <dbReference type="SAM" id="Phobius"/>
    </source>
</evidence>
<feature type="transmembrane region" description="Helical" evidence="7">
    <location>
        <begin position="367"/>
        <end position="387"/>
    </location>
</feature>
<keyword evidence="2" id="KW-0813">Transport</keyword>
<feature type="transmembrane region" description="Helical" evidence="7">
    <location>
        <begin position="166"/>
        <end position="186"/>
    </location>
</feature>
<feature type="transmembrane region" description="Helical" evidence="7">
    <location>
        <begin position="305"/>
        <end position="327"/>
    </location>
</feature>
<feature type="transmembrane region" description="Helical" evidence="7">
    <location>
        <begin position="12"/>
        <end position="35"/>
    </location>
</feature>
<sequence length="409" mass="43916">MRIEPWKRNLWVLWGAVLIASSSYTLSVPFLPLYLMELGVPETQLELWAAVSFSITFLIGALLAPYWGARADREGRRRMIIRAGLSLAVVYFLGGLVQNEWMLLGVRVLHGIASGFIPGAFALVSTNMPEEKMGYSLGLLQTAGATGGILGPLFGGMLSHAFGIRLAFFCAGWIILLATLLVWKFVTEEKKGTGKAKGNIWADVRRAWTHRQLLYVLSITLVVQMSVMAIEPLLTLYIADLQGAEGAALAAGFVFSVGGVATILAAPVFGRIGQKIGYRRILFPALFLAGVLTAAQMWTDGIWTLTVVRFVTGLSIAGVMLAVNASIVEHTDAQFRGRAFGLSTSANHLGLMIGPLFGGVLGGVLPIQGVFLITGVVLCGWAVFAAVRTRTKYVPVLGHSSTPNPNLPS</sequence>
<keyword evidence="10" id="KW-1185">Reference proteome</keyword>
<feature type="transmembrane region" description="Helical" evidence="7">
    <location>
        <begin position="79"/>
        <end position="98"/>
    </location>
</feature>
<dbReference type="EMBL" id="JAPMLT010000013">
    <property type="protein sequence ID" value="MCX7571778.1"/>
    <property type="molecule type" value="Genomic_DNA"/>
</dbReference>
<feature type="transmembrane region" description="Helical" evidence="7">
    <location>
        <begin position="246"/>
        <end position="269"/>
    </location>
</feature>
<comment type="caution">
    <text evidence="9">The sequence shown here is derived from an EMBL/GenBank/DDBJ whole genome shotgun (WGS) entry which is preliminary data.</text>
</comment>
<feature type="transmembrane region" description="Helical" evidence="7">
    <location>
        <begin position="339"/>
        <end position="361"/>
    </location>
</feature>
<organism evidence="9 10">
    <name type="scientific">Tumebacillus lacus</name>
    <dbReference type="NCBI Taxonomy" id="2995335"/>
    <lineage>
        <taxon>Bacteria</taxon>
        <taxon>Bacillati</taxon>
        <taxon>Bacillota</taxon>
        <taxon>Bacilli</taxon>
        <taxon>Bacillales</taxon>
        <taxon>Alicyclobacillaceae</taxon>
        <taxon>Tumebacillus</taxon>
    </lineage>
</organism>
<protein>
    <submittedName>
        <fullName evidence="9">MFS transporter</fullName>
    </submittedName>
</protein>
<reference evidence="9 10" key="1">
    <citation type="submission" date="2022-11" db="EMBL/GenBank/DDBJ databases">
        <title>Study of microbial diversity in lake waters.</title>
        <authorList>
            <person name="Zhang J."/>
        </authorList>
    </citation>
    <scope>NUCLEOTIDE SEQUENCE [LARGE SCALE GENOMIC DNA]</scope>
    <source>
        <strain evidence="9 10">DT12</strain>
    </source>
</reference>
<feature type="transmembrane region" description="Helical" evidence="7">
    <location>
        <begin position="104"/>
        <end position="124"/>
    </location>
</feature>
<dbReference type="InterPro" id="IPR020846">
    <property type="entry name" value="MFS_dom"/>
</dbReference>
<comment type="subcellular location">
    <subcellularLocation>
        <location evidence="1">Cell membrane</location>
        <topology evidence="1">Multi-pass membrane protein</topology>
    </subcellularLocation>
</comment>
<evidence type="ECO:0000313" key="10">
    <source>
        <dbReference type="Proteomes" id="UP001208017"/>
    </source>
</evidence>
<dbReference type="PANTHER" id="PTHR43414">
    <property type="entry name" value="MULTIDRUG RESISTANCE PROTEIN MDTG"/>
    <property type="match status" value="1"/>
</dbReference>
<dbReference type="Proteomes" id="UP001208017">
    <property type="component" value="Unassembled WGS sequence"/>
</dbReference>
<dbReference type="PANTHER" id="PTHR43414:SF6">
    <property type="entry name" value="MULTIDRUG RESISTANCE PROTEIN MDTG"/>
    <property type="match status" value="1"/>
</dbReference>
<keyword evidence="6 7" id="KW-0472">Membrane</keyword>
<dbReference type="SUPFAM" id="SSF103473">
    <property type="entry name" value="MFS general substrate transporter"/>
    <property type="match status" value="1"/>
</dbReference>
<dbReference type="Pfam" id="PF07690">
    <property type="entry name" value="MFS_1"/>
    <property type="match status" value="1"/>
</dbReference>
<feature type="transmembrane region" description="Helical" evidence="7">
    <location>
        <begin position="281"/>
        <end position="299"/>
    </location>
</feature>
<feature type="domain" description="Major facilitator superfamily (MFS) profile" evidence="8">
    <location>
        <begin position="9"/>
        <end position="392"/>
    </location>
</feature>
<dbReference type="RefSeq" id="WP_267153029.1">
    <property type="nucleotide sequence ID" value="NZ_JAPMLT010000013.1"/>
</dbReference>
<dbReference type="InterPro" id="IPR036259">
    <property type="entry name" value="MFS_trans_sf"/>
</dbReference>
<feature type="transmembrane region" description="Helical" evidence="7">
    <location>
        <begin position="47"/>
        <end position="67"/>
    </location>
</feature>
<name>A0ABT3X716_9BACL</name>
<evidence type="ECO:0000256" key="1">
    <source>
        <dbReference type="ARBA" id="ARBA00004651"/>
    </source>
</evidence>
<evidence type="ECO:0000256" key="5">
    <source>
        <dbReference type="ARBA" id="ARBA00022989"/>
    </source>
</evidence>